<dbReference type="EMBL" id="QXQB01000004">
    <property type="protein sequence ID" value="RJX38020.1"/>
    <property type="molecule type" value="Genomic_DNA"/>
</dbReference>
<organism evidence="2 3">
    <name type="scientific">Paenibacillus pinisoli</name>
    <dbReference type="NCBI Taxonomy" id="1276110"/>
    <lineage>
        <taxon>Bacteria</taxon>
        <taxon>Bacillati</taxon>
        <taxon>Bacillota</taxon>
        <taxon>Bacilli</taxon>
        <taxon>Bacillales</taxon>
        <taxon>Paenibacillaceae</taxon>
        <taxon>Paenibacillus</taxon>
    </lineage>
</organism>
<dbReference type="CDD" id="cd04301">
    <property type="entry name" value="NAT_SF"/>
    <property type="match status" value="1"/>
</dbReference>
<protein>
    <submittedName>
        <fullName evidence="2">GNAT family N-acetyltransferase</fullName>
    </submittedName>
</protein>
<dbReference type="RefSeq" id="WP_120112839.1">
    <property type="nucleotide sequence ID" value="NZ_QXQB01000004.1"/>
</dbReference>
<dbReference type="Pfam" id="PF00583">
    <property type="entry name" value="Acetyltransf_1"/>
    <property type="match status" value="1"/>
</dbReference>
<accession>A0A3A6PD93</accession>
<dbReference type="SUPFAM" id="SSF55729">
    <property type="entry name" value="Acyl-CoA N-acyltransferases (Nat)"/>
    <property type="match status" value="1"/>
</dbReference>
<dbReference type="PROSITE" id="PS51186">
    <property type="entry name" value="GNAT"/>
    <property type="match status" value="1"/>
</dbReference>
<comment type="caution">
    <text evidence="2">The sequence shown here is derived from an EMBL/GenBank/DDBJ whole genome shotgun (WGS) entry which is preliminary data.</text>
</comment>
<dbReference type="AlphaFoldDB" id="A0A3A6PD93"/>
<dbReference type="Proteomes" id="UP000267798">
    <property type="component" value="Unassembled WGS sequence"/>
</dbReference>
<gene>
    <name evidence="2" type="ORF">D3P09_18250</name>
</gene>
<dbReference type="InterPro" id="IPR016181">
    <property type="entry name" value="Acyl_CoA_acyltransferase"/>
</dbReference>
<name>A0A3A6PD93_9BACL</name>
<feature type="domain" description="N-acetyltransferase" evidence="1">
    <location>
        <begin position="10"/>
        <end position="157"/>
    </location>
</feature>
<evidence type="ECO:0000259" key="1">
    <source>
        <dbReference type="PROSITE" id="PS51186"/>
    </source>
</evidence>
<evidence type="ECO:0000313" key="3">
    <source>
        <dbReference type="Proteomes" id="UP000267798"/>
    </source>
</evidence>
<sequence>MTSDWNKAGLMLRAVRQSDLPLLEHWLNDHDTRLRMDGLQPLSQWFGYYDSSQGRIFAWIGYAQEQPIGMIIVETEEEAGYIAMMVNPALRNRGFGKRLLKEAMNHPGLSHLQRWEAGIEADNQASIACFRALQFTADKAEPDEDGFISYIYDGSCV</sequence>
<keyword evidence="2" id="KW-0808">Transferase</keyword>
<reference evidence="2 3" key="1">
    <citation type="submission" date="2018-09" db="EMBL/GenBank/DDBJ databases">
        <title>Paenibacillus aracenensis nov. sp. isolated from a cave in southern Spain.</title>
        <authorList>
            <person name="Jurado V."/>
            <person name="Gutierrez-Patricio S."/>
            <person name="Gonzalez-Pimentel J.L."/>
            <person name="Miller A.Z."/>
            <person name="Laiz L."/>
            <person name="Saiz-Jimenez C."/>
        </authorList>
    </citation>
    <scope>NUCLEOTIDE SEQUENCE [LARGE SCALE GENOMIC DNA]</scope>
    <source>
        <strain evidence="2 3">JCM 19203</strain>
    </source>
</reference>
<dbReference type="Gene3D" id="3.40.630.30">
    <property type="match status" value="1"/>
</dbReference>
<proteinExistence type="predicted"/>
<dbReference type="GO" id="GO:0016747">
    <property type="term" value="F:acyltransferase activity, transferring groups other than amino-acyl groups"/>
    <property type="evidence" value="ECO:0007669"/>
    <property type="project" value="InterPro"/>
</dbReference>
<dbReference type="InterPro" id="IPR000182">
    <property type="entry name" value="GNAT_dom"/>
</dbReference>
<dbReference type="OrthoDB" id="34330at2"/>
<keyword evidence="3" id="KW-1185">Reference proteome</keyword>
<evidence type="ECO:0000313" key="2">
    <source>
        <dbReference type="EMBL" id="RJX38020.1"/>
    </source>
</evidence>